<dbReference type="Pfam" id="PF01612">
    <property type="entry name" value="DNA_pol_A_exo1"/>
    <property type="match status" value="1"/>
</dbReference>
<keyword evidence="4" id="KW-1185">Reference proteome</keyword>
<dbReference type="GO" id="GO:0002161">
    <property type="term" value="F:aminoacyl-tRNA deacylase activity"/>
    <property type="evidence" value="ECO:0007669"/>
    <property type="project" value="InterPro"/>
</dbReference>
<evidence type="ECO:0000313" key="3">
    <source>
        <dbReference type="EMBL" id="KAG7377163.1"/>
    </source>
</evidence>
<dbReference type="Pfam" id="PF04073">
    <property type="entry name" value="tRNA_edit"/>
    <property type="match status" value="1"/>
</dbReference>
<dbReference type="InterPro" id="IPR052408">
    <property type="entry name" value="Exonuclease_MUT-7-like"/>
</dbReference>
<dbReference type="GO" id="GO:0008408">
    <property type="term" value="F:3'-5' exonuclease activity"/>
    <property type="evidence" value="ECO:0007669"/>
    <property type="project" value="InterPro"/>
</dbReference>
<gene>
    <name evidence="3" type="ORF">PHYPSEUDO_012071</name>
</gene>
<proteinExistence type="predicted"/>
<evidence type="ECO:0000313" key="4">
    <source>
        <dbReference type="Proteomes" id="UP000694044"/>
    </source>
</evidence>
<dbReference type="Pfam" id="PF01927">
    <property type="entry name" value="Mut7-C"/>
    <property type="match status" value="1"/>
</dbReference>
<dbReference type="AlphaFoldDB" id="A0A8T1VA56"/>
<dbReference type="OrthoDB" id="10261556at2759"/>
<comment type="caution">
    <text evidence="3">The sequence shown here is derived from an EMBL/GenBank/DDBJ whole genome shotgun (WGS) entry which is preliminary data.</text>
</comment>
<name>A0A8T1VA56_9STRA</name>
<protein>
    <recommendedName>
        <fullName evidence="2">3'-5' exonuclease domain-containing protein</fullName>
    </recommendedName>
</protein>
<dbReference type="SMART" id="SM00474">
    <property type="entry name" value="35EXOc"/>
    <property type="match status" value="1"/>
</dbReference>
<sequence length="1054" mass="116864">MSLGQQLSELFAQRNEAPADARAAANWARCIHAAFYGPHAAVRGVNKFLELESTLAQTFGGLSAGDASDFWAFAVLVVLQLAQETPQPAAADAAEEEEDGADTKAKQKRAKKKKKKKKAQPNVPLAFMVVNALRKLAEGGGNARQLSNCHVQGQKNQLLRDFCVRGLQDSNFVDQKLVVEILDLFAVTDIDPQAARDAAQSLLASKKYTALIKLFTIFTAMEWSFKSTIKTMTKAKDWSAAELFARTFSGSDDKELAMVLVNEAIATHDVKRAHRIVYNFGLQEEYPDIDLVYCHDGLMKLIERQRWQMALSFAGNDTSLQKLLFDHMMAAGEIQWGARLAHILEIPDFEAQVTEMVAQRGSLRTNGLAHSANAAALNGCLSLELGDESVVFCDTEESLRSAMDHLFGRSLSSVENSTAPINAPNRSAFNVDQIIGLDVEWKPTSSKIAAATGSITTTAVASILQVSSSSRAFIIDLLALQSNDFLFETFLGRLFASPSLLKVGFGFDTDLKVLHQTFPERSALVNISPFLELSDVVSKLLGVSVGNSLSNATSTILGSPLDKRMQMSNWDGRPLTAPQLTYAALDAYCLVQTTNKLRRNEDAELPSWQTTAAEIHELIYPSPLTNEEAAEAIARREKHCQDWMDHRVKISSGDVVASLLTPQDVEDFWEECKRNHQEKELERLQIGSETIEETLDTALTFLDPRTVKGLLEQSQDSEQPVAFVAVNAICFFADEEPCVACIEANCKLDTAQLATLCGVSRRRIKLATPAECCEYFGFEPGTIPPFGHHPARVNAEQPARRIRIYASSTLRYVESLVCGGGSHGALLWLNSKAYFALIEIEATGDIQRGVSALSTDEEVTTTPARATSTVRHEKQEPVREYKFLADSMVARVGKWLRTIGMDVIIWDPYSVPKKTASQDHKAALLALSVCEQRILLTRDKKLANRRDAGACFVVSSDDPFQQFQEIKTHFALKLVKEEMMSRCSRCNAKGFDVVDLDYVRSQTEDEVHPNVLEVVTEFWVCRVCRKIYWEGPKYDSNYANLLRMFDEASIVDFV</sequence>
<dbReference type="InterPro" id="IPR002562">
    <property type="entry name" value="3'-5'_exonuclease_dom"/>
</dbReference>
<feature type="compositionally biased region" description="Basic residues" evidence="1">
    <location>
        <begin position="106"/>
        <end position="119"/>
    </location>
</feature>
<organism evidence="3 4">
    <name type="scientific">Phytophthora pseudosyringae</name>
    <dbReference type="NCBI Taxonomy" id="221518"/>
    <lineage>
        <taxon>Eukaryota</taxon>
        <taxon>Sar</taxon>
        <taxon>Stramenopiles</taxon>
        <taxon>Oomycota</taxon>
        <taxon>Peronosporomycetes</taxon>
        <taxon>Peronosporales</taxon>
        <taxon>Peronosporaceae</taxon>
        <taxon>Phytophthora</taxon>
    </lineage>
</organism>
<evidence type="ECO:0000256" key="1">
    <source>
        <dbReference type="SAM" id="MobiDB-lite"/>
    </source>
</evidence>
<reference evidence="3" key="1">
    <citation type="submission" date="2021-02" db="EMBL/GenBank/DDBJ databases">
        <authorList>
            <person name="Palmer J.M."/>
        </authorList>
    </citation>
    <scope>NUCLEOTIDE SEQUENCE</scope>
    <source>
        <strain evidence="3">SCRP734</strain>
    </source>
</reference>
<dbReference type="Proteomes" id="UP000694044">
    <property type="component" value="Unassembled WGS sequence"/>
</dbReference>
<feature type="domain" description="3'-5' exonuclease" evidence="2">
    <location>
        <begin position="414"/>
        <end position="602"/>
    </location>
</feature>
<accession>A0A8T1VA56</accession>
<evidence type="ECO:0000259" key="2">
    <source>
        <dbReference type="SMART" id="SM00474"/>
    </source>
</evidence>
<dbReference type="InterPro" id="IPR002782">
    <property type="entry name" value="Mut7-C_RNAse_dom"/>
</dbReference>
<dbReference type="InterPro" id="IPR007214">
    <property type="entry name" value="YbaK/aa-tRNA-synth-assoc-dom"/>
</dbReference>
<dbReference type="CDD" id="cd04332">
    <property type="entry name" value="YbaK_like"/>
    <property type="match status" value="1"/>
</dbReference>
<dbReference type="PANTHER" id="PTHR47765">
    <property type="entry name" value="3'-5' EXONUCLEASE DOMAIN-CONTAINING PROTEIN"/>
    <property type="match status" value="1"/>
</dbReference>
<dbReference type="GO" id="GO:0003676">
    <property type="term" value="F:nucleic acid binding"/>
    <property type="evidence" value="ECO:0007669"/>
    <property type="project" value="InterPro"/>
</dbReference>
<dbReference type="EMBL" id="JAGDFM010000567">
    <property type="protein sequence ID" value="KAG7377163.1"/>
    <property type="molecule type" value="Genomic_DNA"/>
</dbReference>
<dbReference type="PANTHER" id="PTHR47765:SF2">
    <property type="entry name" value="EXONUCLEASE MUT-7 HOMOLOG"/>
    <property type="match status" value="1"/>
</dbReference>
<feature type="region of interest" description="Disordered" evidence="1">
    <location>
        <begin position="89"/>
        <end position="119"/>
    </location>
</feature>